<evidence type="ECO:0000256" key="5">
    <source>
        <dbReference type="ARBA" id="ARBA00022840"/>
    </source>
</evidence>
<evidence type="ECO:0000256" key="8">
    <source>
        <dbReference type="ARBA" id="ARBA00034617"/>
    </source>
</evidence>
<dbReference type="PANTHER" id="PTHR11070">
    <property type="entry name" value="UVRD / RECB / PCRA DNA HELICASE FAMILY MEMBER"/>
    <property type="match status" value="1"/>
</dbReference>
<comment type="similarity">
    <text evidence="1">Belongs to the helicase family. UvrD subfamily.</text>
</comment>
<dbReference type="RefSeq" id="WP_077020917.1">
    <property type="nucleotide sequence ID" value="NZ_CADETK010000005.1"/>
</dbReference>
<keyword evidence="5 12" id="KW-0067">ATP-binding</keyword>
<keyword evidence="3 12" id="KW-0378">Hydrolase</keyword>
<dbReference type="InterPro" id="IPR014017">
    <property type="entry name" value="DNA_helicase_UvrD-like_C"/>
</dbReference>
<feature type="domain" description="UvrD-like helicase ATP-binding" evidence="13">
    <location>
        <begin position="7"/>
        <end position="280"/>
    </location>
</feature>
<evidence type="ECO:0000256" key="11">
    <source>
        <dbReference type="ARBA" id="ARBA00048988"/>
    </source>
</evidence>
<evidence type="ECO:0000256" key="2">
    <source>
        <dbReference type="ARBA" id="ARBA00022741"/>
    </source>
</evidence>
<evidence type="ECO:0000256" key="9">
    <source>
        <dbReference type="ARBA" id="ARBA00034808"/>
    </source>
</evidence>
<dbReference type="SUPFAM" id="SSF52540">
    <property type="entry name" value="P-loop containing nucleoside triphosphate hydrolases"/>
    <property type="match status" value="1"/>
</dbReference>
<dbReference type="GO" id="GO:0005524">
    <property type="term" value="F:ATP binding"/>
    <property type="evidence" value="ECO:0007669"/>
    <property type="project" value="UniProtKB-UniRule"/>
</dbReference>
<accession>A0A1V2W961</accession>
<dbReference type="CDD" id="cd17932">
    <property type="entry name" value="DEXQc_UvrD"/>
    <property type="match status" value="1"/>
</dbReference>
<dbReference type="InterPro" id="IPR013986">
    <property type="entry name" value="DExx_box_DNA_helicase_dom_sf"/>
</dbReference>
<dbReference type="EC" id="5.6.2.4" evidence="9"/>
<comment type="caution">
    <text evidence="14">The sequence shown here is derived from an EMBL/GenBank/DDBJ whole genome shotgun (WGS) entry which is preliminary data.</text>
</comment>
<dbReference type="GO" id="GO:0043138">
    <property type="term" value="F:3'-5' DNA helicase activity"/>
    <property type="evidence" value="ECO:0007669"/>
    <property type="project" value="UniProtKB-EC"/>
</dbReference>
<dbReference type="OrthoDB" id="1100019at2"/>
<dbReference type="Proteomes" id="UP000188543">
    <property type="component" value="Unassembled WGS sequence"/>
</dbReference>
<dbReference type="GO" id="GO:0016887">
    <property type="term" value="F:ATP hydrolysis activity"/>
    <property type="evidence" value="ECO:0007669"/>
    <property type="project" value="RHEA"/>
</dbReference>
<dbReference type="InterPro" id="IPR000212">
    <property type="entry name" value="DNA_helicase_UvrD/REP"/>
</dbReference>
<evidence type="ECO:0000256" key="6">
    <source>
        <dbReference type="ARBA" id="ARBA00023125"/>
    </source>
</evidence>
<dbReference type="GO" id="GO:0000725">
    <property type="term" value="P:recombinational repair"/>
    <property type="evidence" value="ECO:0007669"/>
    <property type="project" value="TreeGrafter"/>
</dbReference>
<keyword evidence="2 12" id="KW-0547">Nucleotide-binding</keyword>
<dbReference type="Gene3D" id="3.40.50.300">
    <property type="entry name" value="P-loop containing nucleotide triphosphate hydrolases"/>
    <property type="match status" value="2"/>
</dbReference>
<dbReference type="InterPro" id="IPR027417">
    <property type="entry name" value="P-loop_NTPase"/>
</dbReference>
<sequence>MTFAWTRAELNDEQSEAVRDENSVFLVACPGSGKTRALTYKIAYELSRLQSKRQFIVALTYTHRAADEIHERIEGLGVDTSQLWIGTIHSFCLEWILKPYGIYEPALAHGFRIMDSHEQENLLEELCRTQPGITYWDCEYYFTGQGYVLACRDQGKHERLHAIFALYFRHLADNRQIDFEQILFYASRLIRSQPQIARVLANVFPWMLVDEYQDTKRIQYEVVAAIVRSGEERTKLFVVGDPNQAIFGSLGGFAMPVAELQQLCGVRLEERALSENYRSTDRLIRYFSNFTVQATDIRGAASDRAFPSSISYNTNLERDQLEAELVRLIRLSTAQGFAADQICVLAPWWILLAGVTRRLAGALPEYQFDGPGMVPFSRDQENFWYRLSRIALTDASPAQYVRRLRWAAEVIRDLNNEGIDTRDLSAKRLLRESNSIRLNQPDGLRYLAEYFASLMDCLGVDWQSHPLLSEHYQAFFDSSAAKIDRLRREGAVYIGGIEFFRKVFQHRSGITVNTIHGVKGAEFDVVIAFGLLQGMVPHFSEEAEADGGVNSAKKLLYVIGSRARKHLYLISERQRMRGGRRGPYAATDTLAACAFDYDVV</sequence>
<evidence type="ECO:0000256" key="3">
    <source>
        <dbReference type="ARBA" id="ARBA00022801"/>
    </source>
</evidence>
<proteinExistence type="inferred from homology"/>
<dbReference type="Gene3D" id="1.10.10.160">
    <property type="match status" value="1"/>
</dbReference>
<keyword evidence="4 12" id="KW-0347">Helicase</keyword>
<evidence type="ECO:0000256" key="1">
    <source>
        <dbReference type="ARBA" id="ARBA00009922"/>
    </source>
</evidence>
<dbReference type="Pfam" id="PF00580">
    <property type="entry name" value="UvrD-helicase"/>
    <property type="match status" value="1"/>
</dbReference>
<organism evidence="14 15">
    <name type="scientific">Burkholderia cenocepacia</name>
    <dbReference type="NCBI Taxonomy" id="95486"/>
    <lineage>
        <taxon>Bacteria</taxon>
        <taxon>Pseudomonadati</taxon>
        <taxon>Pseudomonadota</taxon>
        <taxon>Betaproteobacteria</taxon>
        <taxon>Burkholderiales</taxon>
        <taxon>Burkholderiaceae</taxon>
        <taxon>Burkholderia</taxon>
        <taxon>Burkholderia cepacia complex</taxon>
    </lineage>
</organism>
<reference evidence="14 15" key="1">
    <citation type="submission" date="2016-08" db="EMBL/GenBank/DDBJ databases">
        <authorList>
            <person name="Seilhamer J.J."/>
        </authorList>
    </citation>
    <scope>NUCLEOTIDE SEQUENCE [LARGE SCALE GENOMIC DNA]</scope>
    <source>
        <strain evidence="14 15">VC14762</strain>
    </source>
</reference>
<dbReference type="AlphaFoldDB" id="A0A1V2W961"/>
<name>A0A1V2W961_9BURK</name>
<gene>
    <name evidence="14" type="ORF">A8E72_06180</name>
</gene>
<dbReference type="GO" id="GO:0003677">
    <property type="term" value="F:DNA binding"/>
    <property type="evidence" value="ECO:0007669"/>
    <property type="project" value="UniProtKB-KW"/>
</dbReference>
<dbReference type="InterPro" id="IPR014016">
    <property type="entry name" value="UvrD-like_ATP-bd"/>
</dbReference>
<evidence type="ECO:0000256" key="12">
    <source>
        <dbReference type="PROSITE-ProRule" id="PRU00560"/>
    </source>
</evidence>
<evidence type="ECO:0000313" key="15">
    <source>
        <dbReference type="Proteomes" id="UP000188543"/>
    </source>
</evidence>
<evidence type="ECO:0000259" key="13">
    <source>
        <dbReference type="PROSITE" id="PS51198"/>
    </source>
</evidence>
<keyword evidence="7" id="KW-0413">Isomerase</keyword>
<feature type="binding site" evidence="12">
    <location>
        <begin position="28"/>
        <end position="35"/>
    </location>
    <ligand>
        <name>ATP</name>
        <dbReference type="ChEBI" id="CHEBI:30616"/>
    </ligand>
</feature>
<dbReference type="EMBL" id="MUTJ01000020">
    <property type="protein sequence ID" value="ONU91133.1"/>
    <property type="molecule type" value="Genomic_DNA"/>
</dbReference>
<comment type="catalytic activity">
    <reaction evidence="8">
        <text>Couples ATP hydrolysis with the unwinding of duplex DNA by translocating in the 3'-5' direction.</text>
        <dbReference type="EC" id="5.6.2.4"/>
    </reaction>
</comment>
<keyword evidence="6" id="KW-0238">DNA-binding</keyword>
<dbReference type="PROSITE" id="PS51198">
    <property type="entry name" value="UVRD_HELICASE_ATP_BIND"/>
    <property type="match status" value="1"/>
</dbReference>
<evidence type="ECO:0000313" key="14">
    <source>
        <dbReference type="EMBL" id="ONU91133.1"/>
    </source>
</evidence>
<evidence type="ECO:0000256" key="7">
    <source>
        <dbReference type="ARBA" id="ARBA00023235"/>
    </source>
</evidence>
<dbReference type="Pfam" id="PF13361">
    <property type="entry name" value="UvrD_C"/>
    <property type="match status" value="1"/>
</dbReference>
<protein>
    <recommendedName>
        <fullName evidence="9">DNA 3'-5' helicase</fullName>
        <ecNumber evidence="9">5.6.2.4</ecNumber>
    </recommendedName>
    <alternativeName>
        <fullName evidence="10">DNA 3'-5' helicase II</fullName>
    </alternativeName>
</protein>
<dbReference type="PANTHER" id="PTHR11070:SF2">
    <property type="entry name" value="ATP-DEPENDENT DNA HELICASE SRS2"/>
    <property type="match status" value="1"/>
</dbReference>
<evidence type="ECO:0000256" key="10">
    <source>
        <dbReference type="ARBA" id="ARBA00034923"/>
    </source>
</evidence>
<evidence type="ECO:0000256" key="4">
    <source>
        <dbReference type="ARBA" id="ARBA00022806"/>
    </source>
</evidence>
<comment type="catalytic activity">
    <reaction evidence="11">
        <text>ATP + H2O = ADP + phosphate + H(+)</text>
        <dbReference type="Rhea" id="RHEA:13065"/>
        <dbReference type="ChEBI" id="CHEBI:15377"/>
        <dbReference type="ChEBI" id="CHEBI:15378"/>
        <dbReference type="ChEBI" id="CHEBI:30616"/>
        <dbReference type="ChEBI" id="CHEBI:43474"/>
        <dbReference type="ChEBI" id="CHEBI:456216"/>
        <dbReference type="EC" id="5.6.2.4"/>
    </reaction>
</comment>